<sequence length="118" mass="14133">MIFTDVLEAIKGFSIEEKLQIQLLLQQYLREERREEIYQNLQAPKREEENGELTFSANIDEFKQQFLSRRELIKLPIEERKKILASQSDLMLEHYQQDKEWQELQTGDIHPPFPLTGN</sequence>
<dbReference type="EMBL" id="CP099464">
    <property type="protein sequence ID" value="UUO16232.1"/>
    <property type="molecule type" value="Genomic_DNA"/>
</dbReference>
<dbReference type="Proteomes" id="UP001057561">
    <property type="component" value="Chromosome"/>
</dbReference>
<proteinExistence type="predicted"/>
<evidence type="ECO:0000313" key="1">
    <source>
        <dbReference type="EMBL" id="UUO16232.1"/>
    </source>
</evidence>
<gene>
    <name evidence="1" type="ORF">NG743_04060</name>
</gene>
<evidence type="ECO:0000313" key="2">
    <source>
        <dbReference type="Proteomes" id="UP001057561"/>
    </source>
</evidence>
<keyword evidence="2" id="KW-1185">Reference proteome</keyword>
<reference evidence="1" key="1">
    <citation type="submission" date="2022-06" db="EMBL/GenBank/DDBJ databases">
        <title>Nostosin G and Spiroidesin B from the Cyanobacterium Dolichospermum sp. NIES-1697.</title>
        <authorList>
            <person name="Phan C.-S."/>
            <person name="Mehjabin J.J."/>
            <person name="Anas A.R.J."/>
            <person name="Hayasaka M."/>
            <person name="Onoki R."/>
            <person name="Wang J."/>
            <person name="Umezawa T."/>
            <person name="Washio K."/>
            <person name="Morikawa M."/>
            <person name="Okino T."/>
        </authorList>
    </citation>
    <scope>NUCLEOTIDE SEQUENCE</scope>
    <source>
        <strain evidence="1">NIES-1697</strain>
    </source>
</reference>
<organism evidence="1 2">
    <name type="scientific">Dolichospermum heterosporum TAC447</name>
    <dbReference type="NCBI Taxonomy" id="747523"/>
    <lineage>
        <taxon>Bacteria</taxon>
        <taxon>Bacillati</taxon>
        <taxon>Cyanobacteriota</taxon>
        <taxon>Cyanophyceae</taxon>
        <taxon>Nostocales</taxon>
        <taxon>Aphanizomenonaceae</taxon>
        <taxon>Dolichospermum</taxon>
        <taxon>Dolichospermum heterosporum</taxon>
    </lineage>
</organism>
<dbReference type="RefSeq" id="WP_236630654.1">
    <property type="nucleotide sequence ID" value="NZ_CP099464.1"/>
</dbReference>
<accession>A0ABY5LZN0</accession>
<name>A0ABY5LZN0_9CYAN</name>
<protein>
    <submittedName>
        <fullName evidence="1">Uncharacterized protein</fullName>
    </submittedName>
</protein>